<proteinExistence type="predicted"/>
<evidence type="ECO:0000259" key="2">
    <source>
        <dbReference type="Pfam" id="PF17288"/>
    </source>
</evidence>
<sequence>MEYDIDLSSASDFMNKKAYDMLHILASRYIISYGGAGSGKSYGITQYILIMILTLEGHRFLIARKYATSLKRSVFQLFLDLILEWGLSDLFKTNLTDMTITCLNGNKIMFVGLDDVEKLKSIAGVTGIWIEEATEVTVEDFMQLDLRLRGNTKHHLQILLSFNPTSSRSWLKKRFFDKKDDNVHIIHTTYKDNKFIDEHYKQTLENLINQDDNFHKIYALGKWGTLKGRIFEEYKTIDILPEDYQLRKYGLDFGFNAPMALIEIREDNNNLYLYECYYRTKTTTDELIQYMKQEGISTRDSIYCDSAEPDRIETLKNAGFNAIAAKKNVRAGIDAVKSKSLHVSKQSTNLIKEFDNYSWKEDKDGNSLEEPVKFNDHLMDALRYAVFTTERHARQIIVSPRRKTRFAGYGDYSGFKGF</sequence>
<feature type="domain" description="Phage terminase large subunit C-terminal" evidence="2">
    <location>
        <begin position="263"/>
        <end position="386"/>
    </location>
</feature>
<dbReference type="InterPro" id="IPR035413">
    <property type="entry name" value="Terminase_L_C"/>
</dbReference>
<protein>
    <submittedName>
        <fullName evidence="3">PBSX family phage terminase large subunit</fullName>
    </submittedName>
</protein>
<accession>A0A975AZB4</accession>
<dbReference type="Gene3D" id="3.40.50.300">
    <property type="entry name" value="P-loop containing nucleotide triphosphate hydrolases"/>
    <property type="match status" value="1"/>
</dbReference>
<feature type="domain" description="Phage terminase large subunit N-terminal" evidence="1">
    <location>
        <begin position="28"/>
        <end position="222"/>
    </location>
</feature>
<dbReference type="Pfam" id="PF17288">
    <property type="entry name" value="Terminase_3C"/>
    <property type="match status" value="1"/>
</dbReference>
<dbReference type="KEGG" id="saqt:GJV85_04305"/>
<evidence type="ECO:0000259" key="1">
    <source>
        <dbReference type="Pfam" id="PF04466"/>
    </source>
</evidence>
<dbReference type="RefSeq" id="WP_207562637.1">
    <property type="nucleotide sequence ID" value="NZ_CP046072.1"/>
</dbReference>
<dbReference type="NCBIfam" id="TIGR01547">
    <property type="entry name" value="phage_term_2"/>
    <property type="match status" value="1"/>
</dbReference>
<dbReference type="InterPro" id="IPR027417">
    <property type="entry name" value="P-loop_NTPase"/>
</dbReference>
<name>A0A975AZB4_9BACT</name>
<dbReference type="PANTHER" id="PTHR39184:SF1">
    <property type="entry name" value="PBSX PHAGE TERMINASE LARGE SUBUNIT"/>
    <property type="match status" value="1"/>
</dbReference>
<keyword evidence="4" id="KW-1185">Reference proteome</keyword>
<dbReference type="PANTHER" id="PTHR39184">
    <property type="match status" value="1"/>
</dbReference>
<evidence type="ECO:0000313" key="4">
    <source>
        <dbReference type="Proteomes" id="UP000671852"/>
    </source>
</evidence>
<reference evidence="3" key="2">
    <citation type="submission" date="2021-04" db="EMBL/GenBank/DDBJ databases">
        <title>Isolation and characterization of a novel species of the genus Sulfurimonas.</title>
        <authorList>
            <person name="Fukui M."/>
        </authorList>
    </citation>
    <scope>NUCLEOTIDE SEQUENCE</scope>
    <source>
        <strain evidence="3">H1576</strain>
    </source>
</reference>
<dbReference type="SUPFAM" id="SSF52540">
    <property type="entry name" value="P-loop containing nucleoside triphosphate hydrolases"/>
    <property type="match status" value="1"/>
</dbReference>
<evidence type="ECO:0000313" key="3">
    <source>
        <dbReference type="EMBL" id="QSZ41359.1"/>
    </source>
</evidence>
<reference evidence="3" key="1">
    <citation type="submission" date="2019-11" db="EMBL/GenBank/DDBJ databases">
        <authorList>
            <person name="Kojima H."/>
        </authorList>
    </citation>
    <scope>NUCLEOTIDE SEQUENCE</scope>
    <source>
        <strain evidence="3">H1576</strain>
    </source>
</reference>
<dbReference type="Gene3D" id="3.30.420.280">
    <property type="match status" value="1"/>
</dbReference>
<dbReference type="AlphaFoldDB" id="A0A975AZB4"/>
<dbReference type="EMBL" id="CP046072">
    <property type="protein sequence ID" value="QSZ41359.1"/>
    <property type="molecule type" value="Genomic_DNA"/>
</dbReference>
<dbReference type="InterPro" id="IPR006437">
    <property type="entry name" value="Phage_terminase_lsu"/>
</dbReference>
<dbReference type="Proteomes" id="UP000671852">
    <property type="component" value="Chromosome"/>
</dbReference>
<dbReference type="Pfam" id="PF04466">
    <property type="entry name" value="Terminase_3"/>
    <property type="match status" value="1"/>
</dbReference>
<dbReference type="InterPro" id="IPR052380">
    <property type="entry name" value="Viral_DNA_packaging_terminase"/>
</dbReference>
<organism evidence="3 4">
    <name type="scientific">Sulfurimonas aquatica</name>
    <dbReference type="NCBI Taxonomy" id="2672570"/>
    <lineage>
        <taxon>Bacteria</taxon>
        <taxon>Pseudomonadati</taxon>
        <taxon>Campylobacterota</taxon>
        <taxon>Epsilonproteobacteria</taxon>
        <taxon>Campylobacterales</taxon>
        <taxon>Sulfurimonadaceae</taxon>
        <taxon>Sulfurimonas</taxon>
    </lineage>
</organism>
<gene>
    <name evidence="3" type="ORF">GJV85_04305</name>
</gene>
<dbReference type="InterPro" id="IPR035412">
    <property type="entry name" value="Terminase_L_N"/>
</dbReference>